<dbReference type="Proteomes" id="UP000185151">
    <property type="component" value="Unassembled WGS sequence"/>
</dbReference>
<reference evidence="1 2" key="1">
    <citation type="submission" date="2016-11" db="EMBL/GenBank/DDBJ databases">
        <authorList>
            <person name="Jaros S."/>
            <person name="Januszkiewicz K."/>
            <person name="Wedrychowicz H."/>
        </authorList>
    </citation>
    <scope>NUCLEOTIDE SEQUENCE [LARGE SCALE GENOMIC DNA]</scope>
    <source>
        <strain evidence="1 2">GAS95</strain>
    </source>
</reference>
<evidence type="ECO:0000313" key="1">
    <source>
        <dbReference type="EMBL" id="SIO58308.1"/>
    </source>
</evidence>
<gene>
    <name evidence="1" type="ORF">SAMN05444165_4096</name>
</gene>
<evidence type="ECO:0000313" key="2">
    <source>
        <dbReference type="Proteomes" id="UP000185151"/>
    </source>
</evidence>
<evidence type="ECO:0008006" key="3">
    <source>
        <dbReference type="Google" id="ProtNLM"/>
    </source>
</evidence>
<name>A0A1N6KP41_9BURK</name>
<keyword evidence="2" id="KW-1185">Reference proteome</keyword>
<dbReference type="RefSeq" id="WP_171991687.1">
    <property type="nucleotide sequence ID" value="NZ_FSRU01000002.1"/>
</dbReference>
<dbReference type="AlphaFoldDB" id="A0A1N6KP41"/>
<sequence length="55" mass="6053">MELLFLYSTLVVFCAFLAGVSAGVIIAGLCVAAKQDDQQFSGEHEFEAPYPRRQD</sequence>
<proteinExistence type="predicted"/>
<protein>
    <recommendedName>
        <fullName evidence="3">DUF3789 domain-containing protein</fullName>
    </recommendedName>
</protein>
<dbReference type="EMBL" id="FSRU01000002">
    <property type="protein sequence ID" value="SIO58308.1"/>
    <property type="molecule type" value="Genomic_DNA"/>
</dbReference>
<accession>A0A1N6KP41</accession>
<organism evidence="1 2">
    <name type="scientific">Paraburkholderia phenazinium</name>
    <dbReference type="NCBI Taxonomy" id="60549"/>
    <lineage>
        <taxon>Bacteria</taxon>
        <taxon>Pseudomonadati</taxon>
        <taxon>Pseudomonadota</taxon>
        <taxon>Betaproteobacteria</taxon>
        <taxon>Burkholderiales</taxon>
        <taxon>Burkholderiaceae</taxon>
        <taxon>Paraburkholderia</taxon>
    </lineage>
</organism>